<sequence length="74" mass="8412">MAAVEHVYHPVVCDACQKFSPLVMFWFGLLIGLIPRLFIHSTKRFTTYGLGGLNTVCQTPPYPMIRDRGWASRV</sequence>
<dbReference type="Proteomes" id="UP000095283">
    <property type="component" value="Unplaced"/>
</dbReference>
<keyword evidence="1" id="KW-1133">Transmembrane helix</keyword>
<reference evidence="3" key="1">
    <citation type="submission" date="2016-11" db="UniProtKB">
        <authorList>
            <consortium name="WormBaseParasite"/>
        </authorList>
    </citation>
    <scope>IDENTIFICATION</scope>
</reference>
<dbReference type="WBParaSite" id="Hba_17453">
    <property type="protein sequence ID" value="Hba_17453"/>
    <property type="gene ID" value="Hba_17453"/>
</dbReference>
<evidence type="ECO:0000313" key="3">
    <source>
        <dbReference type="WBParaSite" id="Hba_17453"/>
    </source>
</evidence>
<organism evidence="2 3">
    <name type="scientific">Heterorhabditis bacteriophora</name>
    <name type="common">Entomopathogenic nematode worm</name>
    <dbReference type="NCBI Taxonomy" id="37862"/>
    <lineage>
        <taxon>Eukaryota</taxon>
        <taxon>Metazoa</taxon>
        <taxon>Ecdysozoa</taxon>
        <taxon>Nematoda</taxon>
        <taxon>Chromadorea</taxon>
        <taxon>Rhabditida</taxon>
        <taxon>Rhabditina</taxon>
        <taxon>Rhabditomorpha</taxon>
        <taxon>Strongyloidea</taxon>
        <taxon>Heterorhabditidae</taxon>
        <taxon>Heterorhabditis</taxon>
    </lineage>
</organism>
<protein>
    <submittedName>
        <fullName evidence="3">LITAF domain-containing protein</fullName>
    </submittedName>
</protein>
<name>A0A1I7XIC1_HETBA</name>
<evidence type="ECO:0000256" key="1">
    <source>
        <dbReference type="SAM" id="Phobius"/>
    </source>
</evidence>
<keyword evidence="2" id="KW-1185">Reference proteome</keyword>
<feature type="transmembrane region" description="Helical" evidence="1">
    <location>
        <begin position="19"/>
        <end position="39"/>
    </location>
</feature>
<keyword evidence="1" id="KW-0472">Membrane</keyword>
<proteinExistence type="predicted"/>
<dbReference type="AlphaFoldDB" id="A0A1I7XIC1"/>
<evidence type="ECO:0000313" key="2">
    <source>
        <dbReference type="Proteomes" id="UP000095283"/>
    </source>
</evidence>
<keyword evidence="1" id="KW-0812">Transmembrane</keyword>
<accession>A0A1I7XIC1</accession>